<keyword evidence="5 12" id="KW-1133">Transmembrane helix</keyword>
<feature type="transmembrane region" description="Helical" evidence="12">
    <location>
        <begin position="12"/>
        <end position="33"/>
    </location>
</feature>
<keyword evidence="2" id="KW-1003">Cell membrane</keyword>
<evidence type="ECO:0000256" key="12">
    <source>
        <dbReference type="SAM" id="Phobius"/>
    </source>
</evidence>
<keyword evidence="4" id="KW-0479">Metal-binding</keyword>
<dbReference type="PANTHER" id="PTHR35457">
    <property type="entry name" value="HEME A SYNTHASE"/>
    <property type="match status" value="1"/>
</dbReference>
<name>A0ABW1ZDF9_9BACT</name>
<dbReference type="Pfam" id="PF02628">
    <property type="entry name" value="COX15-CtaA"/>
    <property type="match status" value="1"/>
</dbReference>
<evidence type="ECO:0000256" key="4">
    <source>
        <dbReference type="ARBA" id="ARBA00022723"/>
    </source>
</evidence>
<dbReference type="PANTHER" id="PTHR35457:SF1">
    <property type="entry name" value="HEME A SYNTHASE"/>
    <property type="match status" value="1"/>
</dbReference>
<feature type="transmembrane region" description="Helical" evidence="12">
    <location>
        <begin position="70"/>
        <end position="87"/>
    </location>
</feature>
<accession>A0ABW1ZDF9</accession>
<feature type="transmembrane region" description="Helical" evidence="12">
    <location>
        <begin position="132"/>
        <end position="156"/>
    </location>
</feature>
<evidence type="ECO:0000256" key="5">
    <source>
        <dbReference type="ARBA" id="ARBA00022989"/>
    </source>
</evidence>
<proteinExistence type="predicted"/>
<feature type="transmembrane region" description="Helical" evidence="12">
    <location>
        <begin position="99"/>
        <end position="120"/>
    </location>
</feature>
<organism evidence="13 14">
    <name type="scientific">Granulicella cerasi</name>
    <dbReference type="NCBI Taxonomy" id="741063"/>
    <lineage>
        <taxon>Bacteria</taxon>
        <taxon>Pseudomonadati</taxon>
        <taxon>Acidobacteriota</taxon>
        <taxon>Terriglobia</taxon>
        <taxon>Terriglobales</taxon>
        <taxon>Acidobacteriaceae</taxon>
        <taxon>Granulicella</taxon>
    </lineage>
</organism>
<feature type="transmembrane region" description="Helical" evidence="12">
    <location>
        <begin position="227"/>
        <end position="247"/>
    </location>
</feature>
<evidence type="ECO:0000256" key="9">
    <source>
        <dbReference type="ARBA" id="ARBA00023136"/>
    </source>
</evidence>
<keyword evidence="3 12" id="KW-0812">Transmembrane</keyword>
<evidence type="ECO:0000256" key="3">
    <source>
        <dbReference type="ARBA" id="ARBA00022692"/>
    </source>
</evidence>
<sequence length="321" mass="34232">MSTNAPRTGRALSFFSAATLAWMVLVILEGAVVRATSSGAGCGNHWPLCNGDFVPHHPRLATIIEYTHRSMTGICTMLTFGMIAWVYRVFASGSEQRRAAAWSGILLITEGALGAVLVKGGYVESNASNMRVFVQCIHFTNTMLLVAALTLTWWRVHKAAYGDVNTSLEAPASARPIAWLALIATMATGATGSVAALADTLFPAPSLRAGFAADFDPNSPLLIHMRWMHPVAAILSVACVAFFAARFRHTASRWLMALAALQIAFGVVDILLLAPITMQVLHLLGADLYWIAMVIACSEALRSTSSASRAQVVSTGPLTAS</sequence>
<protein>
    <submittedName>
        <fullName evidence="13">Heme A synthase</fullName>
    </submittedName>
</protein>
<dbReference type="InterPro" id="IPR003780">
    <property type="entry name" value="COX15/CtaA_fam"/>
</dbReference>
<comment type="caution">
    <text evidence="13">The sequence shown here is derived from an EMBL/GenBank/DDBJ whole genome shotgun (WGS) entry which is preliminary data.</text>
</comment>
<keyword evidence="14" id="KW-1185">Reference proteome</keyword>
<evidence type="ECO:0000256" key="8">
    <source>
        <dbReference type="ARBA" id="ARBA00023133"/>
    </source>
</evidence>
<dbReference type="Proteomes" id="UP001596391">
    <property type="component" value="Unassembled WGS sequence"/>
</dbReference>
<comment type="subcellular location">
    <subcellularLocation>
        <location evidence="1">Membrane</location>
        <topology evidence="1">Multi-pass membrane protein</topology>
    </subcellularLocation>
</comment>
<keyword evidence="6" id="KW-0560">Oxidoreductase</keyword>
<comment type="pathway">
    <text evidence="11">Porphyrin-containing compound metabolism.</text>
</comment>
<dbReference type="RefSeq" id="WP_263370629.1">
    <property type="nucleotide sequence ID" value="NZ_JAGSYD010000002.1"/>
</dbReference>
<reference evidence="14" key="1">
    <citation type="journal article" date="2019" name="Int. J. Syst. Evol. Microbiol.">
        <title>The Global Catalogue of Microorganisms (GCM) 10K type strain sequencing project: providing services to taxonomists for standard genome sequencing and annotation.</title>
        <authorList>
            <consortium name="The Broad Institute Genomics Platform"/>
            <consortium name="The Broad Institute Genome Sequencing Center for Infectious Disease"/>
            <person name="Wu L."/>
            <person name="Ma J."/>
        </authorList>
    </citation>
    <scope>NUCLEOTIDE SEQUENCE [LARGE SCALE GENOMIC DNA]</scope>
    <source>
        <strain evidence="14">CGMCC 1.16026</strain>
    </source>
</reference>
<dbReference type="InterPro" id="IPR050450">
    <property type="entry name" value="COX15/CtaA_HemeA_synthase"/>
</dbReference>
<evidence type="ECO:0000256" key="7">
    <source>
        <dbReference type="ARBA" id="ARBA00023004"/>
    </source>
</evidence>
<keyword evidence="10" id="KW-1015">Disulfide bond</keyword>
<keyword evidence="7" id="KW-0408">Iron</keyword>
<evidence type="ECO:0000256" key="10">
    <source>
        <dbReference type="ARBA" id="ARBA00023157"/>
    </source>
</evidence>
<evidence type="ECO:0000313" key="14">
    <source>
        <dbReference type="Proteomes" id="UP001596391"/>
    </source>
</evidence>
<dbReference type="EMBL" id="JBHSWI010000001">
    <property type="protein sequence ID" value="MFC6647477.1"/>
    <property type="molecule type" value="Genomic_DNA"/>
</dbReference>
<evidence type="ECO:0000256" key="11">
    <source>
        <dbReference type="ARBA" id="ARBA00023444"/>
    </source>
</evidence>
<evidence type="ECO:0000313" key="13">
    <source>
        <dbReference type="EMBL" id="MFC6647477.1"/>
    </source>
</evidence>
<gene>
    <name evidence="13" type="ORF">ACFQBQ_18250</name>
</gene>
<evidence type="ECO:0000256" key="2">
    <source>
        <dbReference type="ARBA" id="ARBA00022475"/>
    </source>
</evidence>
<evidence type="ECO:0000256" key="6">
    <source>
        <dbReference type="ARBA" id="ARBA00023002"/>
    </source>
</evidence>
<keyword evidence="9 12" id="KW-0472">Membrane</keyword>
<keyword evidence="8" id="KW-0350">Heme biosynthesis</keyword>
<evidence type="ECO:0000256" key="1">
    <source>
        <dbReference type="ARBA" id="ARBA00004141"/>
    </source>
</evidence>
<feature type="transmembrane region" description="Helical" evidence="12">
    <location>
        <begin position="254"/>
        <end position="274"/>
    </location>
</feature>
<feature type="transmembrane region" description="Helical" evidence="12">
    <location>
        <begin position="177"/>
        <end position="198"/>
    </location>
</feature>